<evidence type="ECO:0000256" key="3">
    <source>
        <dbReference type="ARBA" id="ARBA00023163"/>
    </source>
</evidence>
<dbReference type="AlphaFoldDB" id="F8FC01"/>
<evidence type="ECO:0000256" key="4">
    <source>
        <dbReference type="PROSITE-ProRule" id="PRU00169"/>
    </source>
</evidence>
<dbReference type="PRINTS" id="PR00032">
    <property type="entry name" value="HTHARAC"/>
</dbReference>
<dbReference type="SUPFAM" id="SSF52172">
    <property type="entry name" value="CheY-like"/>
    <property type="match status" value="1"/>
</dbReference>
<organism evidence="7 8">
    <name type="scientific">Paenibacillus mucilaginosus (strain KNP414)</name>
    <dbReference type="NCBI Taxonomy" id="1036673"/>
    <lineage>
        <taxon>Bacteria</taxon>
        <taxon>Bacillati</taxon>
        <taxon>Bacillota</taxon>
        <taxon>Bacilli</taxon>
        <taxon>Bacillales</taxon>
        <taxon>Paenibacillaceae</taxon>
        <taxon>Paenibacillus</taxon>
    </lineage>
</organism>
<dbReference type="InterPro" id="IPR018062">
    <property type="entry name" value="HTH_AraC-typ_CS"/>
</dbReference>
<dbReference type="PROSITE" id="PS00041">
    <property type="entry name" value="HTH_ARAC_FAMILY_1"/>
    <property type="match status" value="1"/>
</dbReference>
<dbReference type="EMBL" id="CP002869">
    <property type="protein sequence ID" value="AEI43762.1"/>
    <property type="molecule type" value="Genomic_DNA"/>
</dbReference>
<reference evidence="7 8" key="2">
    <citation type="journal article" date="2013" name="Genome Announc.">
        <title>Genome Sequence of Growth-Improving Paenibacillus mucilaginosus Strain KNP414.</title>
        <authorList>
            <person name="Lu J.J."/>
            <person name="Wang J.F."/>
            <person name="Hu X.F."/>
        </authorList>
    </citation>
    <scope>NUCLEOTIDE SEQUENCE [LARGE SCALE GENOMIC DNA]</scope>
    <source>
        <strain evidence="7 8">KNP414</strain>
    </source>
</reference>
<gene>
    <name evidence="7" type="ordered locus">KNP414_05238</name>
</gene>
<dbReference type="Pfam" id="PF00072">
    <property type="entry name" value="Response_reg"/>
    <property type="match status" value="1"/>
</dbReference>
<evidence type="ECO:0000313" key="8">
    <source>
        <dbReference type="Proteomes" id="UP000006620"/>
    </source>
</evidence>
<evidence type="ECO:0000256" key="1">
    <source>
        <dbReference type="ARBA" id="ARBA00023015"/>
    </source>
</evidence>
<keyword evidence="2" id="KW-0238">DNA-binding</keyword>
<evidence type="ECO:0000259" key="5">
    <source>
        <dbReference type="PROSITE" id="PS01124"/>
    </source>
</evidence>
<dbReference type="SUPFAM" id="SSF46689">
    <property type="entry name" value="Homeodomain-like"/>
    <property type="match status" value="2"/>
</dbReference>
<evidence type="ECO:0000259" key="6">
    <source>
        <dbReference type="PROSITE" id="PS50110"/>
    </source>
</evidence>
<dbReference type="Gene3D" id="3.40.50.2300">
    <property type="match status" value="1"/>
</dbReference>
<dbReference type="GO" id="GO:0043565">
    <property type="term" value="F:sequence-specific DNA binding"/>
    <property type="evidence" value="ECO:0007669"/>
    <property type="project" value="InterPro"/>
</dbReference>
<reference evidence="8" key="1">
    <citation type="submission" date="2011-06" db="EMBL/GenBank/DDBJ databases">
        <title>Complete genome sequence of Paenibacillus mucilaginosus KNP414.</title>
        <authorList>
            <person name="Wang J."/>
            <person name="Hu S."/>
            <person name="Hu X."/>
            <person name="Zhang B."/>
            <person name="Dong D."/>
            <person name="Zhang S."/>
            <person name="Zhao K."/>
            <person name="Wu D."/>
        </authorList>
    </citation>
    <scope>NUCLEOTIDE SEQUENCE [LARGE SCALE GENOMIC DNA]</scope>
    <source>
        <strain evidence="8">KNP414</strain>
    </source>
</reference>
<dbReference type="CDD" id="cd17536">
    <property type="entry name" value="REC_YesN-like"/>
    <property type="match status" value="1"/>
</dbReference>
<proteinExistence type="predicted"/>
<protein>
    <submittedName>
        <fullName evidence="7">Two component transcriptional regulator, AraC family</fullName>
    </submittedName>
</protein>
<dbReference type="SMART" id="SM00448">
    <property type="entry name" value="REC"/>
    <property type="match status" value="1"/>
</dbReference>
<dbReference type="Pfam" id="PF12833">
    <property type="entry name" value="HTH_18"/>
    <property type="match status" value="1"/>
</dbReference>
<evidence type="ECO:0000256" key="2">
    <source>
        <dbReference type="ARBA" id="ARBA00023125"/>
    </source>
</evidence>
<dbReference type="PROSITE" id="PS01124">
    <property type="entry name" value="HTH_ARAC_FAMILY_2"/>
    <property type="match status" value="1"/>
</dbReference>
<feature type="modified residue" description="4-aspartylphosphate" evidence="4">
    <location>
        <position position="55"/>
    </location>
</feature>
<keyword evidence="4" id="KW-0597">Phosphoprotein</keyword>
<dbReference type="PATRIC" id="fig|1036673.3.peg.4849"/>
<dbReference type="InterPro" id="IPR020449">
    <property type="entry name" value="Tscrpt_reg_AraC-type_HTH"/>
</dbReference>
<dbReference type="KEGG" id="pms:KNP414_05238"/>
<name>F8FC01_PAEMK</name>
<dbReference type="InterPro" id="IPR009057">
    <property type="entry name" value="Homeodomain-like_sf"/>
</dbReference>
<keyword evidence="1" id="KW-0805">Transcription regulation</keyword>
<dbReference type="InterPro" id="IPR011006">
    <property type="entry name" value="CheY-like_superfamily"/>
</dbReference>
<evidence type="ECO:0000313" key="7">
    <source>
        <dbReference type="EMBL" id="AEI43762.1"/>
    </source>
</evidence>
<accession>F8FC01</accession>
<dbReference type="RefSeq" id="WP_013918915.1">
    <property type="nucleotide sequence ID" value="NC_015690.1"/>
</dbReference>
<dbReference type="HOGENOM" id="CLU_000445_5_0_9"/>
<dbReference type="PANTHER" id="PTHR43280">
    <property type="entry name" value="ARAC-FAMILY TRANSCRIPTIONAL REGULATOR"/>
    <property type="match status" value="1"/>
</dbReference>
<dbReference type="Gene3D" id="1.10.10.60">
    <property type="entry name" value="Homeodomain-like"/>
    <property type="match status" value="2"/>
</dbReference>
<dbReference type="Proteomes" id="UP000006620">
    <property type="component" value="Chromosome"/>
</dbReference>
<dbReference type="SMART" id="SM00342">
    <property type="entry name" value="HTH_ARAC"/>
    <property type="match status" value="1"/>
</dbReference>
<dbReference type="PANTHER" id="PTHR43280:SF2">
    <property type="entry name" value="HTH-TYPE TRANSCRIPTIONAL REGULATOR EXSA"/>
    <property type="match status" value="1"/>
</dbReference>
<sequence length="534" mass="59948">MLKVLLIDDDVPMLKYVAQLADWEELGLRVVGRTYSSAKALQLFRELLPDLVITDIGLPQINGLELAAEFTRLKPEVRLIFLTCHEDFHYVKKALTLDADDYLIKDELTKEQLEDALRKSAARISEQGVRTEQLAYKEDVSRNADLLKESLIGQLLQGADPDAVRSYAKRLGIPWEYAAFLPAAVRPLYAPVISRYGAAGLAPIRYGLYNMASEIAARYEGISVFRQEDSLLLVLNYRPTLAFNEREYLQRYWHELQASGRHYLHVELTGVYGPVRLPLASLGDGIRGLQQTGLRFFYRKPGLELLGVPAAARGTGDGEEGPPCAPVQLLEAQWQQLQAAVREGGADEAEAALSAFGEAALLQRIEPGELIRSCSAKLRLLELQVPGEVPEAAFYQALEAARYLEDLLGVLGAGIRRLLGTRRSREELLHREPKLQAIDDFVLRRLSENISSVDMAAHLYMNPSYFSRYFKRLTGENFTDYVNGLKMKIASKRLGAGEETVEQVALALGYSDRTYFSKVFKKYVGVTPREFRRS</sequence>
<feature type="domain" description="Response regulatory" evidence="6">
    <location>
        <begin position="3"/>
        <end position="120"/>
    </location>
</feature>
<dbReference type="GO" id="GO:0000160">
    <property type="term" value="P:phosphorelay signal transduction system"/>
    <property type="evidence" value="ECO:0007669"/>
    <property type="project" value="InterPro"/>
</dbReference>
<keyword evidence="3" id="KW-0804">Transcription</keyword>
<dbReference type="InterPro" id="IPR001789">
    <property type="entry name" value="Sig_transdc_resp-reg_receiver"/>
</dbReference>
<dbReference type="PROSITE" id="PS50110">
    <property type="entry name" value="RESPONSE_REGULATORY"/>
    <property type="match status" value="1"/>
</dbReference>
<feature type="domain" description="HTH araC/xylS-type" evidence="5">
    <location>
        <begin position="436"/>
        <end position="534"/>
    </location>
</feature>
<dbReference type="GO" id="GO:0003700">
    <property type="term" value="F:DNA-binding transcription factor activity"/>
    <property type="evidence" value="ECO:0007669"/>
    <property type="project" value="InterPro"/>
</dbReference>
<dbReference type="InterPro" id="IPR018060">
    <property type="entry name" value="HTH_AraC"/>
</dbReference>